<organism evidence="10 11">
    <name type="scientific">Pedobacter insulae</name>
    <dbReference type="NCBI Taxonomy" id="414048"/>
    <lineage>
        <taxon>Bacteria</taxon>
        <taxon>Pseudomonadati</taxon>
        <taxon>Bacteroidota</taxon>
        <taxon>Sphingobacteriia</taxon>
        <taxon>Sphingobacteriales</taxon>
        <taxon>Sphingobacteriaceae</taxon>
        <taxon>Pedobacter</taxon>
    </lineage>
</organism>
<dbReference type="Gene3D" id="3.30.870.10">
    <property type="entry name" value="Endonuclease Chain A"/>
    <property type="match status" value="2"/>
</dbReference>
<gene>
    <name evidence="7" type="primary">ppk</name>
    <name evidence="10" type="ORF">SAMN04489864_104224</name>
</gene>
<evidence type="ECO:0000313" key="10">
    <source>
        <dbReference type="EMBL" id="SFH03657.1"/>
    </source>
</evidence>
<comment type="PTM">
    <text evidence="7 8">An intermediate of this reaction is the autophosphorylated ppk in which a phosphate is covalently linked to a histidine residue through a N-P bond.</text>
</comment>
<dbReference type="InterPro" id="IPR001736">
    <property type="entry name" value="PLipase_D/transphosphatidylase"/>
</dbReference>
<reference evidence="10 11" key="1">
    <citation type="submission" date="2016-10" db="EMBL/GenBank/DDBJ databases">
        <authorList>
            <person name="de Groot N.N."/>
        </authorList>
    </citation>
    <scope>NUCLEOTIDE SEQUENCE [LARGE SCALE GENOMIC DNA]</scope>
    <source>
        <strain evidence="10 11">DSM 18684</strain>
    </source>
</reference>
<dbReference type="Proteomes" id="UP000199666">
    <property type="component" value="Unassembled WGS sequence"/>
</dbReference>
<keyword evidence="3 7" id="KW-0547">Nucleotide-binding</keyword>
<dbReference type="PROSITE" id="PS50035">
    <property type="entry name" value="PLD"/>
    <property type="match status" value="1"/>
</dbReference>
<feature type="binding site" evidence="7">
    <location>
        <position position="563"/>
    </location>
    <ligand>
        <name>ATP</name>
        <dbReference type="ChEBI" id="CHEBI:30616"/>
    </ligand>
</feature>
<evidence type="ECO:0000313" key="11">
    <source>
        <dbReference type="Proteomes" id="UP000199666"/>
    </source>
</evidence>
<keyword evidence="4 7" id="KW-0418">Kinase</keyword>
<dbReference type="EMBL" id="FOPP01000004">
    <property type="protein sequence ID" value="SFH03657.1"/>
    <property type="molecule type" value="Genomic_DNA"/>
</dbReference>
<keyword evidence="11" id="KW-1185">Reference proteome</keyword>
<evidence type="ECO:0000256" key="6">
    <source>
        <dbReference type="ARBA" id="ARBA00022842"/>
    </source>
</evidence>
<dbReference type="PANTHER" id="PTHR30218">
    <property type="entry name" value="POLYPHOSPHATE KINASE"/>
    <property type="match status" value="1"/>
</dbReference>
<feature type="binding site" evidence="7">
    <location>
        <position position="48"/>
    </location>
    <ligand>
        <name>ATP</name>
        <dbReference type="ChEBI" id="CHEBI:30616"/>
    </ligand>
</feature>
<dbReference type="InterPro" id="IPR036830">
    <property type="entry name" value="PP_kinase_middle_dom_sf"/>
</dbReference>
<dbReference type="Pfam" id="PF13089">
    <property type="entry name" value="PP_kinase_N"/>
    <property type="match status" value="1"/>
</dbReference>
<dbReference type="GO" id="GO:0046872">
    <property type="term" value="F:metal ion binding"/>
    <property type="evidence" value="ECO:0007669"/>
    <property type="project" value="UniProtKB-KW"/>
</dbReference>
<evidence type="ECO:0000259" key="9">
    <source>
        <dbReference type="PROSITE" id="PS50035"/>
    </source>
</evidence>
<evidence type="ECO:0000256" key="3">
    <source>
        <dbReference type="ARBA" id="ARBA00022741"/>
    </source>
</evidence>
<dbReference type="GO" id="GO:0005524">
    <property type="term" value="F:ATP binding"/>
    <property type="evidence" value="ECO:0007669"/>
    <property type="project" value="UniProtKB-KW"/>
</dbReference>
<proteinExistence type="inferred from homology"/>
<dbReference type="InterPro" id="IPR024953">
    <property type="entry name" value="PP_kinase_middle"/>
</dbReference>
<dbReference type="NCBIfam" id="NF003917">
    <property type="entry name" value="PRK05443.1-1"/>
    <property type="match status" value="1"/>
</dbReference>
<feature type="binding site" evidence="7">
    <location>
        <position position="369"/>
    </location>
    <ligand>
        <name>Mg(2+)</name>
        <dbReference type="ChEBI" id="CHEBI:18420"/>
    </ligand>
</feature>
<dbReference type="Pfam" id="PF17941">
    <property type="entry name" value="PP_kinase_C_1"/>
    <property type="match status" value="1"/>
</dbReference>
<dbReference type="CDD" id="cd09167">
    <property type="entry name" value="PLDc_EcPPK1_C2_like"/>
    <property type="match status" value="1"/>
</dbReference>
<dbReference type="InterPro" id="IPR003414">
    <property type="entry name" value="PP_kinase"/>
</dbReference>
<dbReference type="EC" id="2.7.4.1" evidence="7 8"/>
<dbReference type="PANTHER" id="PTHR30218:SF0">
    <property type="entry name" value="POLYPHOSPHATE KINASE"/>
    <property type="match status" value="1"/>
</dbReference>
<dbReference type="HAMAP" id="MF_00347">
    <property type="entry name" value="Polyphosphate_kinase"/>
    <property type="match status" value="1"/>
</dbReference>
<dbReference type="Pfam" id="PF02503">
    <property type="entry name" value="PP_kinase"/>
    <property type="match status" value="1"/>
</dbReference>
<feature type="binding site" evidence="7">
    <location>
        <position position="462"/>
    </location>
    <ligand>
        <name>ATP</name>
        <dbReference type="ChEBI" id="CHEBI:30616"/>
    </ligand>
</feature>
<evidence type="ECO:0000256" key="4">
    <source>
        <dbReference type="ARBA" id="ARBA00022777"/>
    </source>
</evidence>
<feature type="domain" description="PLD phosphodiesterase" evidence="9">
    <location>
        <begin position="586"/>
        <end position="616"/>
    </location>
</feature>
<dbReference type="InterPro" id="IPR041108">
    <property type="entry name" value="PP_kinase_C_1"/>
</dbReference>
<dbReference type="Pfam" id="PF13090">
    <property type="entry name" value="PP_kinase_C"/>
    <property type="match status" value="1"/>
</dbReference>
<dbReference type="GO" id="GO:0009358">
    <property type="term" value="C:polyphosphate kinase complex"/>
    <property type="evidence" value="ECO:0007669"/>
    <property type="project" value="InterPro"/>
</dbReference>
<comment type="cofactor">
    <cofactor evidence="7">
        <name>Mg(2+)</name>
        <dbReference type="ChEBI" id="CHEBI:18420"/>
    </cofactor>
</comment>
<dbReference type="SUPFAM" id="SSF140356">
    <property type="entry name" value="PPK N-terminal domain-like"/>
    <property type="match status" value="1"/>
</dbReference>
<dbReference type="InterPro" id="IPR025198">
    <property type="entry name" value="PPK_N_dom"/>
</dbReference>
<dbReference type="SUPFAM" id="SSF56024">
    <property type="entry name" value="Phospholipase D/nuclease"/>
    <property type="match status" value="2"/>
</dbReference>
<accession>A0A1I2WSH5</accession>
<comment type="catalytic activity">
    <reaction evidence="7 8">
        <text>[phosphate](n) + ATP = [phosphate](n+1) + ADP</text>
        <dbReference type="Rhea" id="RHEA:19573"/>
        <dbReference type="Rhea" id="RHEA-COMP:9859"/>
        <dbReference type="Rhea" id="RHEA-COMP:14280"/>
        <dbReference type="ChEBI" id="CHEBI:16838"/>
        <dbReference type="ChEBI" id="CHEBI:30616"/>
        <dbReference type="ChEBI" id="CHEBI:456216"/>
        <dbReference type="EC" id="2.7.4.1"/>
    </reaction>
</comment>
<dbReference type="AlphaFoldDB" id="A0A1I2WSH5"/>
<evidence type="ECO:0000256" key="2">
    <source>
        <dbReference type="ARBA" id="ARBA00022679"/>
    </source>
</evidence>
<dbReference type="PIRSF" id="PIRSF015589">
    <property type="entry name" value="PP_kinase"/>
    <property type="match status" value="1"/>
</dbReference>
<name>A0A1I2WSH5_9SPHI</name>
<keyword evidence="1 7" id="KW-0597">Phosphoprotein</keyword>
<keyword evidence="7" id="KW-0479">Metal-binding</keyword>
<dbReference type="OrthoDB" id="9761456at2"/>
<evidence type="ECO:0000256" key="8">
    <source>
        <dbReference type="RuleBase" id="RU003800"/>
    </source>
</evidence>
<dbReference type="GO" id="GO:0006799">
    <property type="term" value="P:polyphosphate biosynthetic process"/>
    <property type="evidence" value="ECO:0007669"/>
    <property type="project" value="UniProtKB-UniRule"/>
</dbReference>
<feature type="binding site" evidence="7">
    <location>
        <position position="399"/>
    </location>
    <ligand>
        <name>Mg(2+)</name>
        <dbReference type="ChEBI" id="CHEBI:18420"/>
    </ligand>
</feature>
<evidence type="ECO:0000256" key="5">
    <source>
        <dbReference type="ARBA" id="ARBA00022840"/>
    </source>
</evidence>
<keyword evidence="5 7" id="KW-0067">ATP-binding</keyword>
<dbReference type="Gene3D" id="1.20.58.310">
    <property type="entry name" value="Polyphosphate kinase N-terminal domain"/>
    <property type="match status" value="1"/>
</dbReference>
<keyword evidence="6 7" id="KW-0460">Magnesium</keyword>
<feature type="active site" description="Phosphohistidine intermediate" evidence="7">
    <location>
        <position position="429"/>
    </location>
</feature>
<dbReference type="SUPFAM" id="SSF143724">
    <property type="entry name" value="PHP14-like"/>
    <property type="match status" value="1"/>
</dbReference>
<dbReference type="RefSeq" id="WP_090993170.1">
    <property type="nucleotide sequence ID" value="NZ_FOPP01000004.1"/>
</dbReference>
<comment type="similarity">
    <text evidence="7 8">Belongs to the polyphosphate kinase 1 (PPK1) family.</text>
</comment>
<evidence type="ECO:0000256" key="7">
    <source>
        <dbReference type="HAMAP-Rule" id="MF_00347"/>
    </source>
</evidence>
<evidence type="ECO:0000256" key="1">
    <source>
        <dbReference type="ARBA" id="ARBA00022553"/>
    </source>
</evidence>
<keyword evidence="2 7" id="KW-0808">Transferase</keyword>
<sequence>MLDSKIEDVFHQRDLSWLSFNERVLLEATDKHVPLLERIKFLSIYSSNLDEFYRVRMPVLLALAKLSKKEKNHIALPEGLLTTANQTIHRHQQTYGEILSKSIIPELHNHHINFLYGMPIPEDLTEETSGYFLSQVLAFLQPVTLDSRKSDFFPNNNELYFLITLNAEENESVVILNIPSNNLPRFYKITKNEQTFIVFLDDIIRYNLPLLFPDEEITGCYSFKITRTAEIDLKDEYSGNLAEQIEKQLQKRDFGLATRFLYQSGAGEQVMALLIEKLNLQKANQVEGGRYHNLKDLSSFPVYNPALENERWARIAYPPLAKNQPLYQQIFKKDILINSPFQAYDSVLRFFNEAATDKQVEEIYITLYRVASDSKIVNALISAAKNGKKVFVLVELKARFDEANNIKWAKKMTEAGVTIIYSVTALKVHAKIALVKRKIATRSVYTGLLATGNFNETTANFYTDHILMTSHPGLMREMELLFIFLAKRVKPTDPKLISFNYLFVAQFNLQERFLALIDREIAHAKQGIPASIVIKLNNLEEKTMISKLYEASRTGVKIRLIIRGICRLVAGLNGMSENIIVTRIVDRYLEHGRIFVFENGGEEEIYMGSADWMNRNIYRRIEVCFPVFDEDIKKEIKSMLNLQLTDNVKAVTINDKMINIPTVTKGEVNQSQYRIYELLKSKADGEYN</sequence>
<dbReference type="Gene3D" id="3.30.1840.10">
    <property type="entry name" value="Polyphosphate kinase middle domain"/>
    <property type="match status" value="1"/>
</dbReference>
<protein>
    <recommendedName>
        <fullName evidence="7 8">Polyphosphate kinase</fullName>
        <ecNumber evidence="7 8">2.7.4.1</ecNumber>
    </recommendedName>
    <alternativeName>
        <fullName evidence="7">ATP-polyphosphate phosphotransferase</fullName>
    </alternativeName>
    <alternativeName>
        <fullName evidence="7">Polyphosphoric acid kinase</fullName>
    </alternativeName>
</protein>
<dbReference type="STRING" id="414048.SAMN04489864_104224"/>
<dbReference type="NCBIfam" id="TIGR03705">
    <property type="entry name" value="poly_P_kin"/>
    <property type="match status" value="1"/>
</dbReference>
<dbReference type="InterPro" id="IPR025200">
    <property type="entry name" value="PPK_C_dom2"/>
</dbReference>
<dbReference type="GO" id="GO:0008976">
    <property type="term" value="F:polyphosphate kinase activity"/>
    <property type="evidence" value="ECO:0007669"/>
    <property type="project" value="UniProtKB-UniRule"/>
</dbReference>
<dbReference type="InterPro" id="IPR036832">
    <property type="entry name" value="PPK_N_dom_sf"/>
</dbReference>
<feature type="binding site" evidence="7">
    <location>
        <position position="591"/>
    </location>
    <ligand>
        <name>ATP</name>
        <dbReference type="ChEBI" id="CHEBI:30616"/>
    </ligand>
</feature>
<comment type="function">
    <text evidence="7 8">Catalyzes the reversible transfer of the terminal phosphate of ATP to form a long-chain polyphosphate (polyP).</text>
</comment>